<reference evidence="2" key="2">
    <citation type="submission" date="2023-01" db="EMBL/GenBank/DDBJ databases">
        <authorList>
            <person name="Petersen C."/>
        </authorList>
    </citation>
    <scope>NUCLEOTIDE SEQUENCE</scope>
    <source>
        <strain evidence="2">IBT 17514</strain>
    </source>
</reference>
<feature type="region of interest" description="Disordered" evidence="1">
    <location>
        <begin position="435"/>
        <end position="507"/>
    </location>
</feature>
<evidence type="ECO:0000313" key="3">
    <source>
        <dbReference type="Proteomes" id="UP001215712"/>
    </source>
</evidence>
<keyword evidence="3" id="KW-1185">Reference proteome</keyword>
<evidence type="ECO:0000256" key="1">
    <source>
        <dbReference type="SAM" id="MobiDB-lite"/>
    </source>
</evidence>
<accession>A0AAD6HTA8</accession>
<sequence length="690" mass="75271">MNIELPSIREVVPSADLSTRGTQKELSINAGSNPVPTWDEMSPTIEMTFSSALDDFSRGPLTTSSAPAEGIVPQWENDDEGAYDLMRAPATAPLHDNPMSEPQGLQHFDLPERMRDLRASSFPASVAMPMTMENWGHGSSNERLPATAFQPFASGSNFFQSYQQDLPFSQVALGDPLVHLEPGQILDTSAVRPSNEARQPMDHDRDPITLGALDLDSLSANQILFTFGVICIMARLTPRFQFKYGGLGGNKVGVRLTVYGHTVVIQPESECAHLSRVSACKKALFKLRKFHPQWLIPPLPSDRPTGPEWNWARLLEEYCTPLNFPMPLYNPTLCAGQWHCDLSMQGRLFRTASASDSLDEAQNTVSHIAIYSLLVDDKVPSSIIEPASDPPLLIKKEKGNANATTTVGDATANPRLTTDLPPRMVEVLKGAGLLRGSFGGAKRGKRNRPGRGGSKNIANQPPKPAKPPNPPKAPKPQPPKPQAQNPQSQNPSNPAAPPLSKKAAKAARAAALAAAGNEQASSNANLLPLTNSRVAPLPEKPKTFVDPLATLKKIQQQLGQNKDASYRGVLTRICAILGICDADIRREDNANLGDPLPWVMVAYFDKKHPFLSRASPVALCKLPKMNEEDAISLGAKKATLFLLDMIKEDAGLDPESDDDYPKGIRGVRELRREFELRYREDLYKYGGATA</sequence>
<reference evidence="2" key="1">
    <citation type="journal article" date="2023" name="IMA Fungus">
        <title>Comparative genomic study of the Penicillium genus elucidates a diverse pangenome and 15 lateral gene transfer events.</title>
        <authorList>
            <person name="Petersen C."/>
            <person name="Sorensen T."/>
            <person name="Nielsen M.R."/>
            <person name="Sondergaard T.E."/>
            <person name="Sorensen J.L."/>
            <person name="Fitzpatrick D.A."/>
            <person name="Frisvad J.C."/>
            <person name="Nielsen K.L."/>
        </authorList>
    </citation>
    <scope>NUCLEOTIDE SEQUENCE</scope>
    <source>
        <strain evidence="2">IBT 17514</strain>
    </source>
</reference>
<feature type="compositionally biased region" description="Low complexity" evidence="1">
    <location>
        <begin position="482"/>
        <end position="507"/>
    </location>
</feature>
<dbReference type="EMBL" id="JAQJAN010000003">
    <property type="protein sequence ID" value="KAJ5734151.1"/>
    <property type="molecule type" value="Genomic_DNA"/>
</dbReference>
<dbReference type="AlphaFoldDB" id="A0AAD6HTA8"/>
<comment type="caution">
    <text evidence="2">The sequence shown here is derived from an EMBL/GenBank/DDBJ whole genome shotgun (WGS) entry which is preliminary data.</text>
</comment>
<dbReference type="Proteomes" id="UP001215712">
    <property type="component" value="Unassembled WGS sequence"/>
</dbReference>
<proteinExistence type="predicted"/>
<feature type="compositionally biased region" description="Pro residues" evidence="1">
    <location>
        <begin position="461"/>
        <end position="481"/>
    </location>
</feature>
<gene>
    <name evidence="2" type="ORF">N7493_002937</name>
</gene>
<evidence type="ECO:0000313" key="2">
    <source>
        <dbReference type="EMBL" id="KAJ5734151.1"/>
    </source>
</evidence>
<name>A0AAD6HTA8_9EURO</name>
<protein>
    <submittedName>
        <fullName evidence="2">Uncharacterized protein</fullName>
    </submittedName>
</protein>
<organism evidence="2 3">
    <name type="scientific">Penicillium malachiteum</name>
    <dbReference type="NCBI Taxonomy" id="1324776"/>
    <lineage>
        <taxon>Eukaryota</taxon>
        <taxon>Fungi</taxon>
        <taxon>Dikarya</taxon>
        <taxon>Ascomycota</taxon>
        <taxon>Pezizomycotina</taxon>
        <taxon>Eurotiomycetes</taxon>
        <taxon>Eurotiomycetidae</taxon>
        <taxon>Eurotiales</taxon>
        <taxon>Aspergillaceae</taxon>
        <taxon>Penicillium</taxon>
    </lineage>
</organism>